<reference evidence="2" key="1">
    <citation type="submission" date="2021-01" db="EMBL/GenBank/DDBJ databases">
        <title>Phytophthora aleatoria, a newly-described species from Pinus radiata is distinct from Phytophthora cactorum isolates based on comparative genomics.</title>
        <authorList>
            <person name="Mcdougal R."/>
            <person name="Panda P."/>
            <person name="Williams N."/>
            <person name="Studholme D.J."/>
        </authorList>
    </citation>
    <scope>NUCLEOTIDE SEQUENCE</scope>
    <source>
        <strain evidence="2">NZFS 3830</strain>
    </source>
</reference>
<comment type="caution">
    <text evidence="2">The sequence shown here is derived from an EMBL/GenBank/DDBJ whole genome shotgun (WGS) entry which is preliminary data.</text>
</comment>
<name>A0A8T1TJY2_9STRA</name>
<dbReference type="OrthoDB" id="91303at2759"/>
<dbReference type="EMBL" id="JAENGZ010002874">
    <property type="protein sequence ID" value="KAG6942657.1"/>
    <property type="molecule type" value="Genomic_DNA"/>
</dbReference>
<dbReference type="AlphaFoldDB" id="A0A8T1TJY2"/>
<proteinExistence type="predicted"/>
<evidence type="ECO:0000313" key="2">
    <source>
        <dbReference type="EMBL" id="KAG6942657.1"/>
    </source>
</evidence>
<evidence type="ECO:0000256" key="1">
    <source>
        <dbReference type="SAM" id="MobiDB-lite"/>
    </source>
</evidence>
<accession>A0A8T1TJY2</accession>
<sequence>MPRSWKDDLRIWKDQRKYIPYENLKQSIEGKVCNIQAQERYTLSKGTPETSDTKNERALVATGPPPILEMLPRDLKFRVRVSMVGNMTPGQAATCRKRYTLNVPLTRKQLKFLDHYNREYKMR</sequence>
<organism evidence="2 3">
    <name type="scientific">Phytophthora cactorum</name>
    <dbReference type="NCBI Taxonomy" id="29920"/>
    <lineage>
        <taxon>Eukaryota</taxon>
        <taxon>Sar</taxon>
        <taxon>Stramenopiles</taxon>
        <taxon>Oomycota</taxon>
        <taxon>Peronosporomycetes</taxon>
        <taxon>Peronosporales</taxon>
        <taxon>Peronosporaceae</taxon>
        <taxon>Phytophthora</taxon>
    </lineage>
</organism>
<dbReference type="VEuPathDB" id="FungiDB:PC110_g1485"/>
<protein>
    <submittedName>
        <fullName evidence="2">Uncharacterized protein</fullName>
    </submittedName>
</protein>
<dbReference type="Proteomes" id="UP000688947">
    <property type="component" value="Unassembled WGS sequence"/>
</dbReference>
<feature type="region of interest" description="Disordered" evidence="1">
    <location>
        <begin position="43"/>
        <end position="64"/>
    </location>
</feature>
<evidence type="ECO:0000313" key="3">
    <source>
        <dbReference type="Proteomes" id="UP000688947"/>
    </source>
</evidence>
<gene>
    <name evidence="2" type="ORF">JG687_00018929</name>
</gene>